<evidence type="ECO:0000256" key="6">
    <source>
        <dbReference type="ARBA" id="ARBA00023136"/>
    </source>
</evidence>
<dbReference type="AlphaFoldDB" id="A0A5J4SID1"/>
<dbReference type="InterPro" id="IPR003804">
    <property type="entry name" value="Lactate_perm"/>
</dbReference>
<feature type="transmembrane region" description="Helical" evidence="7">
    <location>
        <begin position="231"/>
        <end position="249"/>
    </location>
</feature>
<protein>
    <submittedName>
        <fullName evidence="8">Glycolate permease GlcA</fullName>
    </submittedName>
</protein>
<feature type="transmembrane region" description="Helical" evidence="7">
    <location>
        <begin position="20"/>
        <end position="40"/>
    </location>
</feature>
<keyword evidence="5 7" id="KW-1133">Transmembrane helix</keyword>
<dbReference type="GO" id="GO:0015129">
    <property type="term" value="F:lactate transmembrane transporter activity"/>
    <property type="evidence" value="ECO:0007669"/>
    <property type="project" value="InterPro"/>
</dbReference>
<accession>A0A5J4SID1</accession>
<dbReference type="PANTHER" id="PTHR30003">
    <property type="entry name" value="L-LACTATE PERMEASE"/>
    <property type="match status" value="1"/>
</dbReference>
<dbReference type="GO" id="GO:0015295">
    <property type="term" value="F:solute:proton symporter activity"/>
    <property type="evidence" value="ECO:0007669"/>
    <property type="project" value="TreeGrafter"/>
</dbReference>
<dbReference type="PANTHER" id="PTHR30003:SF0">
    <property type="entry name" value="GLYCOLATE PERMEASE GLCA-RELATED"/>
    <property type="match status" value="1"/>
</dbReference>
<keyword evidence="2" id="KW-0813">Transport</keyword>
<feature type="transmembrane region" description="Helical" evidence="7">
    <location>
        <begin position="123"/>
        <end position="142"/>
    </location>
</feature>
<keyword evidence="4 7" id="KW-0812">Transmembrane</keyword>
<evidence type="ECO:0000313" key="8">
    <source>
        <dbReference type="EMBL" id="KAA6345648.1"/>
    </source>
</evidence>
<comment type="subcellular location">
    <subcellularLocation>
        <location evidence="1">Cell membrane</location>
        <topology evidence="1">Multi-pass membrane protein</topology>
    </subcellularLocation>
</comment>
<evidence type="ECO:0000256" key="5">
    <source>
        <dbReference type="ARBA" id="ARBA00022989"/>
    </source>
</evidence>
<comment type="caution">
    <text evidence="8">The sequence shown here is derived from an EMBL/GenBank/DDBJ whole genome shotgun (WGS) entry which is preliminary data.</text>
</comment>
<proteinExistence type="predicted"/>
<feature type="transmembrane region" description="Helical" evidence="7">
    <location>
        <begin position="49"/>
        <end position="68"/>
    </location>
</feature>
<feature type="transmembrane region" description="Helical" evidence="7">
    <location>
        <begin position="407"/>
        <end position="427"/>
    </location>
</feature>
<dbReference type="GO" id="GO:0005886">
    <property type="term" value="C:plasma membrane"/>
    <property type="evidence" value="ECO:0007669"/>
    <property type="project" value="UniProtKB-SubCell"/>
</dbReference>
<keyword evidence="6 7" id="KW-0472">Membrane</keyword>
<evidence type="ECO:0000256" key="2">
    <source>
        <dbReference type="ARBA" id="ARBA00022448"/>
    </source>
</evidence>
<evidence type="ECO:0000256" key="7">
    <source>
        <dbReference type="SAM" id="Phobius"/>
    </source>
</evidence>
<feature type="transmembrane region" description="Helical" evidence="7">
    <location>
        <begin position="439"/>
        <end position="458"/>
    </location>
</feature>
<evidence type="ECO:0000256" key="1">
    <source>
        <dbReference type="ARBA" id="ARBA00004651"/>
    </source>
</evidence>
<feature type="transmembrane region" description="Helical" evidence="7">
    <location>
        <begin position="363"/>
        <end position="386"/>
    </location>
</feature>
<gene>
    <name evidence="8" type="ORF">EZS27_006787</name>
</gene>
<feature type="transmembrane region" description="Helical" evidence="7">
    <location>
        <begin position="255"/>
        <end position="276"/>
    </location>
</feature>
<organism evidence="8">
    <name type="scientific">termite gut metagenome</name>
    <dbReference type="NCBI Taxonomy" id="433724"/>
    <lineage>
        <taxon>unclassified sequences</taxon>
        <taxon>metagenomes</taxon>
        <taxon>organismal metagenomes</taxon>
    </lineage>
</organism>
<evidence type="ECO:0000256" key="3">
    <source>
        <dbReference type="ARBA" id="ARBA00022475"/>
    </source>
</evidence>
<sequence>MEKWIQNYDPLGSILSGLPTYLLSALVAAIPLYLLFYMLAVKRTPGHKAALVATVVSIILAVTVWGMPVSMGISSTLMGAAFGLIPIIWIVITAVWVYNLTVESGEFEIIKNSLAGLTNDRRLQAIFIAFAFGSFIEGTAGFGTPVAITAAMLVGLGFNPLYAAGICLIANTAPVAFGAIGVPIVTAATTSGLDVNHISAIVGRQLPFLSVIVPFWVCCTMCGFKKTIEVLPAVLVSGICFAVSQFAFSNFHGPYLPDVMSAIITIIGLVILLRFWKPKNTWHFPDEKVATLEIKKYSAREVLRAWSSYIILAGMVFIWGLGWFKNLDFIKALTINIEWPGLHQMIVKTAPIVATDTSYSAVYSLNLVSVGGTAILLTGLIASLIMPNYGIGKAVKCFFRTIKQLRFPIITISTILGLAYIMNYSGMSSTLGLAFTKTGFLFPLFAPILGWLGVFLTGSDTSSNALFSSLQRTTAEAVGIDPNLTVAANSSGGVTGKMISPQSISVATAATNMVGQEGNLFRFTLKHSIAMTLVVCIITLLQAYWLSWMLP</sequence>
<feature type="transmembrane region" description="Helical" evidence="7">
    <location>
        <begin position="529"/>
        <end position="548"/>
    </location>
</feature>
<feature type="transmembrane region" description="Helical" evidence="7">
    <location>
        <begin position="80"/>
        <end position="102"/>
    </location>
</feature>
<name>A0A5J4SID1_9ZZZZ</name>
<dbReference type="NCBIfam" id="TIGR00795">
    <property type="entry name" value="lctP"/>
    <property type="match status" value="1"/>
</dbReference>
<dbReference type="Pfam" id="PF02652">
    <property type="entry name" value="Lactate_perm"/>
    <property type="match status" value="1"/>
</dbReference>
<feature type="transmembrane region" description="Helical" evidence="7">
    <location>
        <begin position="305"/>
        <end position="324"/>
    </location>
</feature>
<keyword evidence="3" id="KW-1003">Cell membrane</keyword>
<evidence type="ECO:0000256" key="4">
    <source>
        <dbReference type="ARBA" id="ARBA00022692"/>
    </source>
</evidence>
<dbReference type="EMBL" id="SNRY01000161">
    <property type="protein sequence ID" value="KAA6345648.1"/>
    <property type="molecule type" value="Genomic_DNA"/>
</dbReference>
<reference evidence="8" key="1">
    <citation type="submission" date="2019-03" db="EMBL/GenBank/DDBJ databases">
        <title>Single cell metagenomics reveals metabolic interactions within the superorganism composed of flagellate Streblomastix strix and complex community of Bacteroidetes bacteria on its surface.</title>
        <authorList>
            <person name="Treitli S.C."/>
            <person name="Kolisko M."/>
            <person name="Husnik F."/>
            <person name="Keeling P."/>
            <person name="Hampl V."/>
        </authorList>
    </citation>
    <scope>NUCLEOTIDE SEQUENCE</scope>
    <source>
        <strain evidence="8">STM</strain>
    </source>
</reference>